<feature type="compositionally biased region" description="Basic and acidic residues" evidence="1">
    <location>
        <begin position="33"/>
        <end position="42"/>
    </location>
</feature>
<dbReference type="InterPro" id="IPR025549">
    <property type="entry name" value="YjzC"/>
</dbReference>
<keyword evidence="3" id="KW-1185">Reference proteome</keyword>
<gene>
    <name evidence="2" type="ORF">DS031_14965</name>
</gene>
<evidence type="ECO:0000313" key="3">
    <source>
        <dbReference type="Proteomes" id="UP000253314"/>
    </source>
</evidence>
<evidence type="ECO:0000313" key="2">
    <source>
        <dbReference type="EMBL" id="RBW68836.1"/>
    </source>
</evidence>
<name>A0A366XT43_9BACI</name>
<reference evidence="2 3" key="1">
    <citation type="submission" date="2018-07" db="EMBL/GenBank/DDBJ databases">
        <title>Lottiidibacillus patelloidae gen. nov., sp. nov., isolated from the intestinal tract of a marine limpet and the reclassification of B. taeanensis BH030017T, B. algicola KMM 3737T and B. hwajinpoensis SW-72T as genus Lottiidibacillus.</title>
        <authorList>
            <person name="Liu R."/>
            <person name="Huang Z."/>
        </authorList>
    </citation>
    <scope>NUCLEOTIDE SEQUENCE [LARGE SCALE GENOMIC DNA]</scope>
    <source>
        <strain evidence="2 3">BH030017</strain>
    </source>
</reference>
<dbReference type="Proteomes" id="UP000253314">
    <property type="component" value="Unassembled WGS sequence"/>
</dbReference>
<dbReference type="EMBL" id="QOCW01000016">
    <property type="protein sequence ID" value="RBW68836.1"/>
    <property type="molecule type" value="Genomic_DNA"/>
</dbReference>
<feature type="region of interest" description="Disordered" evidence="1">
    <location>
        <begin position="23"/>
        <end position="62"/>
    </location>
</feature>
<evidence type="ECO:0000256" key="1">
    <source>
        <dbReference type="SAM" id="MobiDB-lite"/>
    </source>
</evidence>
<dbReference type="Pfam" id="PF14168">
    <property type="entry name" value="YjzC"/>
    <property type="match status" value="1"/>
</dbReference>
<dbReference type="RefSeq" id="WP_113806877.1">
    <property type="nucleotide sequence ID" value="NZ_QOCW01000016.1"/>
</dbReference>
<comment type="caution">
    <text evidence="2">The sequence shown here is derived from an EMBL/GenBank/DDBJ whole genome shotgun (WGS) entry which is preliminary data.</text>
</comment>
<protein>
    <submittedName>
        <fullName evidence="2">YjzC family protein</fullName>
    </submittedName>
</protein>
<dbReference type="OrthoDB" id="5521296at2"/>
<accession>A0A366XT43</accession>
<organism evidence="2 3">
    <name type="scientific">Bacillus taeanensis</name>
    <dbReference type="NCBI Taxonomy" id="273032"/>
    <lineage>
        <taxon>Bacteria</taxon>
        <taxon>Bacillati</taxon>
        <taxon>Bacillota</taxon>
        <taxon>Bacilli</taxon>
        <taxon>Bacillales</taxon>
        <taxon>Bacillaceae</taxon>
        <taxon>Bacillus</taxon>
    </lineage>
</organism>
<sequence>MANRFKTGEQAPETGTYEFVGLAESHSNANPTSDEKEIRLESGDTFPPLRSSKESAYWQKSE</sequence>
<proteinExistence type="predicted"/>
<dbReference type="AlphaFoldDB" id="A0A366XT43"/>